<dbReference type="PANTHER" id="PTHR43479:SF7">
    <property type="entry name" value="TETR-FAMILY TRANSCRIPTIONAL REGULATOR"/>
    <property type="match status" value="1"/>
</dbReference>
<keyword evidence="3" id="KW-1185">Reference proteome</keyword>
<dbReference type="InterPro" id="IPR050624">
    <property type="entry name" value="HTH-type_Tx_Regulator"/>
</dbReference>
<evidence type="ECO:0000313" key="3">
    <source>
        <dbReference type="Proteomes" id="UP000254912"/>
    </source>
</evidence>
<comment type="caution">
    <text evidence="2">The sequence shown here is derived from an EMBL/GenBank/DDBJ whole genome shotgun (WGS) entry which is preliminary data.</text>
</comment>
<dbReference type="InterPro" id="IPR009057">
    <property type="entry name" value="Homeodomain-like_sf"/>
</dbReference>
<evidence type="ECO:0000256" key="1">
    <source>
        <dbReference type="ARBA" id="ARBA00023125"/>
    </source>
</evidence>
<dbReference type="OrthoDB" id="9810250at2"/>
<dbReference type="InterPro" id="IPR039532">
    <property type="entry name" value="TetR_C_Firmicutes"/>
</dbReference>
<dbReference type="GO" id="GO:0003677">
    <property type="term" value="F:DNA binding"/>
    <property type="evidence" value="ECO:0007669"/>
    <property type="project" value="UniProtKB-UniRule"/>
</dbReference>
<accession>A0A288Q928</accession>
<dbReference type="PROSITE" id="PS50977">
    <property type="entry name" value="HTH_TETR_2"/>
    <property type="match status" value="1"/>
</dbReference>
<keyword evidence="1" id="KW-0238">DNA-binding</keyword>
<dbReference type="RefSeq" id="WP_070230328.1">
    <property type="nucleotide sequence ID" value="NZ_BJYO01000002.1"/>
</dbReference>
<dbReference type="InterPro" id="IPR001647">
    <property type="entry name" value="HTH_TetR"/>
</dbReference>
<name>A0A288Q928_9LACO</name>
<dbReference type="SUPFAM" id="SSF46689">
    <property type="entry name" value="Homeodomain-like"/>
    <property type="match status" value="1"/>
</dbReference>
<sequence length="203" mass="23016">MKHIEQNAQTQANIKKAFISLINEKGFSNLTVSDITRTAGISRGTFYVHFTDKFALLEHLENTIHQSIAAAIQSNIDYAIDNTPNNKAEELFNTFNAALDYADSERETIRTLFSEKGDPQFFNQIKDLVDDMISSKLIASNGHYSDIIPIDYTKQIAIYSILNIIRHWLNKEHPESPAEIATILMRSRFLAPHDLLVFDDGQA</sequence>
<dbReference type="EMBL" id="QRAS01000001">
    <property type="protein sequence ID" value="RDL12286.1"/>
    <property type="molecule type" value="Genomic_DNA"/>
</dbReference>
<dbReference type="InterPro" id="IPR023772">
    <property type="entry name" value="DNA-bd_HTH_TetR-type_CS"/>
</dbReference>
<dbReference type="KEGG" id="wso:WSWS_01095"/>
<proteinExistence type="predicted"/>
<dbReference type="Gene3D" id="1.10.357.10">
    <property type="entry name" value="Tetracycline Repressor, domain 2"/>
    <property type="match status" value="1"/>
</dbReference>
<evidence type="ECO:0000313" key="2">
    <source>
        <dbReference type="EMBL" id="RDL12286.1"/>
    </source>
</evidence>
<dbReference type="GeneID" id="94546284"/>
<dbReference type="PANTHER" id="PTHR43479">
    <property type="entry name" value="ACREF/ENVCD OPERON REPRESSOR-RELATED"/>
    <property type="match status" value="1"/>
</dbReference>
<reference evidence="2 3" key="1">
    <citation type="submission" date="2018-07" db="EMBL/GenBank/DDBJ databases">
        <title>Genomic Encyclopedia of Type Strains, Phase III (KMG-III): the genomes of soil and plant-associated and newly described type strains.</title>
        <authorList>
            <person name="Whitman W."/>
        </authorList>
    </citation>
    <scope>NUCLEOTIDE SEQUENCE [LARGE SCALE GENOMIC DNA]</scope>
    <source>
        <strain evidence="2 3">CECT 7031</strain>
    </source>
</reference>
<organism evidence="2 3">
    <name type="scientific">Weissella soli</name>
    <dbReference type="NCBI Taxonomy" id="155866"/>
    <lineage>
        <taxon>Bacteria</taxon>
        <taxon>Bacillati</taxon>
        <taxon>Bacillota</taxon>
        <taxon>Bacilli</taxon>
        <taxon>Lactobacillales</taxon>
        <taxon>Lactobacillaceae</taxon>
        <taxon>Weissella</taxon>
    </lineage>
</organism>
<dbReference type="AlphaFoldDB" id="A0A288Q928"/>
<dbReference type="Pfam" id="PF00440">
    <property type="entry name" value="TetR_N"/>
    <property type="match status" value="1"/>
</dbReference>
<dbReference type="PROSITE" id="PS01081">
    <property type="entry name" value="HTH_TETR_1"/>
    <property type="match status" value="1"/>
</dbReference>
<gene>
    <name evidence="2" type="ORF">DFP99_0724</name>
</gene>
<dbReference type="PRINTS" id="PR00455">
    <property type="entry name" value="HTHTETR"/>
</dbReference>
<dbReference type="Pfam" id="PF14278">
    <property type="entry name" value="TetR_C_8"/>
    <property type="match status" value="1"/>
</dbReference>
<dbReference type="Proteomes" id="UP000254912">
    <property type="component" value="Unassembled WGS sequence"/>
</dbReference>
<protein>
    <submittedName>
        <fullName evidence="2">TetR family transcriptional regulator</fullName>
    </submittedName>
</protein>